<organism evidence="3 4">
    <name type="scientific">Prymnesium parvum</name>
    <name type="common">Toxic golden alga</name>
    <dbReference type="NCBI Taxonomy" id="97485"/>
    <lineage>
        <taxon>Eukaryota</taxon>
        <taxon>Haptista</taxon>
        <taxon>Haptophyta</taxon>
        <taxon>Prymnesiophyceae</taxon>
        <taxon>Prymnesiales</taxon>
        <taxon>Prymnesiaceae</taxon>
        <taxon>Prymnesium</taxon>
    </lineage>
</organism>
<comment type="caution">
    <text evidence="3">The sequence shown here is derived from an EMBL/GenBank/DDBJ whole genome shotgun (WGS) entry which is preliminary data.</text>
</comment>
<dbReference type="Proteomes" id="UP001515480">
    <property type="component" value="Unassembled WGS sequence"/>
</dbReference>
<dbReference type="AlphaFoldDB" id="A0AB34K685"/>
<sequence length="206" mass="23375">MAAGHALNDSSEFDVFSDGDLATDERAPSVHDLARQGNELDAQIEQFLDEVLLDDIRQTPLITMENVLEERRARAERAKRIKDRTQEMLQEEMAKQKHDEELRELEAAAAALRDPKNAPRAEMSVGAKAEENPFKQIPDLPFKLEGIGRSKDLKPYVANLTDFEPESHVKQQLGNLRSENELLQRCLRDSKRPGAFEAYLRSSSTF</sequence>
<proteinExistence type="predicted"/>
<keyword evidence="1" id="KW-0175">Coiled coil</keyword>
<gene>
    <name evidence="3" type="ORF">AB1Y20_000782</name>
</gene>
<feature type="coiled-coil region" evidence="1">
    <location>
        <begin position="68"/>
        <end position="108"/>
    </location>
</feature>
<accession>A0AB34K685</accession>
<evidence type="ECO:0000313" key="3">
    <source>
        <dbReference type="EMBL" id="KAL1529851.1"/>
    </source>
</evidence>
<keyword evidence="4" id="KW-1185">Reference proteome</keyword>
<reference evidence="3 4" key="1">
    <citation type="journal article" date="2024" name="Science">
        <title>Giant polyketide synthase enzymes in the biosynthesis of giant marine polyether toxins.</title>
        <authorList>
            <person name="Fallon T.R."/>
            <person name="Shende V.V."/>
            <person name="Wierzbicki I.H."/>
            <person name="Pendleton A.L."/>
            <person name="Watervoot N.F."/>
            <person name="Auber R.P."/>
            <person name="Gonzalez D.J."/>
            <person name="Wisecaver J.H."/>
            <person name="Moore B.S."/>
        </authorList>
    </citation>
    <scope>NUCLEOTIDE SEQUENCE [LARGE SCALE GENOMIC DNA]</scope>
    <source>
        <strain evidence="3 4">12B1</strain>
    </source>
</reference>
<name>A0AB34K685_PRYPA</name>
<evidence type="ECO:0000313" key="4">
    <source>
        <dbReference type="Proteomes" id="UP001515480"/>
    </source>
</evidence>
<protein>
    <recommendedName>
        <fullName evidence="5">Protein CASP</fullName>
    </recommendedName>
</protein>
<dbReference type="EMBL" id="JBGBPQ010000001">
    <property type="protein sequence ID" value="KAL1529851.1"/>
    <property type="molecule type" value="Genomic_DNA"/>
</dbReference>
<evidence type="ECO:0008006" key="5">
    <source>
        <dbReference type="Google" id="ProtNLM"/>
    </source>
</evidence>
<evidence type="ECO:0000256" key="1">
    <source>
        <dbReference type="SAM" id="Coils"/>
    </source>
</evidence>
<evidence type="ECO:0000256" key="2">
    <source>
        <dbReference type="SAM" id="MobiDB-lite"/>
    </source>
</evidence>
<feature type="region of interest" description="Disordered" evidence="2">
    <location>
        <begin position="1"/>
        <end position="22"/>
    </location>
</feature>